<feature type="binding site" evidence="7">
    <location>
        <begin position="134"/>
        <end position="135"/>
    </location>
    <ligand>
        <name>substrate</name>
    </ligand>
</feature>
<evidence type="ECO:0000256" key="4">
    <source>
        <dbReference type="ARBA" id="ARBA00023152"/>
    </source>
</evidence>
<feature type="binding site" evidence="7">
    <location>
        <position position="118"/>
    </location>
    <ligand>
        <name>substrate</name>
    </ligand>
</feature>
<feature type="compositionally biased region" description="Gly residues" evidence="9">
    <location>
        <begin position="319"/>
        <end position="329"/>
    </location>
</feature>
<feature type="active site" description="Proton donor/acceptor" evidence="6">
    <location>
        <position position="107"/>
    </location>
</feature>
<proteinExistence type="inferred from homology"/>
<dbReference type="CDD" id="cd07067">
    <property type="entry name" value="HP_PGM_like"/>
    <property type="match status" value="1"/>
</dbReference>
<evidence type="ECO:0000256" key="9">
    <source>
        <dbReference type="SAM" id="MobiDB-lite"/>
    </source>
</evidence>
<evidence type="ECO:0000313" key="11">
    <source>
        <dbReference type="Proteomes" id="UP000002630"/>
    </source>
</evidence>
<evidence type="ECO:0000256" key="1">
    <source>
        <dbReference type="ARBA" id="ARBA00000380"/>
    </source>
</evidence>
<reference evidence="10 11" key="1">
    <citation type="journal article" date="2010" name="Nature">
        <title>The Ectocarpus genome and the independent evolution of multicellularity in brown algae.</title>
        <authorList>
            <person name="Cock J.M."/>
            <person name="Sterck L."/>
            <person name="Rouze P."/>
            <person name="Scornet D."/>
            <person name="Allen A.E."/>
            <person name="Amoutzias G."/>
            <person name="Anthouard V."/>
            <person name="Artiguenave F."/>
            <person name="Aury J.M."/>
            <person name="Badger J.H."/>
            <person name="Beszteri B."/>
            <person name="Billiau K."/>
            <person name="Bonnet E."/>
            <person name="Bothwell J.H."/>
            <person name="Bowler C."/>
            <person name="Boyen C."/>
            <person name="Brownlee C."/>
            <person name="Carrano C.J."/>
            <person name="Charrier B."/>
            <person name="Cho G.Y."/>
            <person name="Coelho S.M."/>
            <person name="Collen J."/>
            <person name="Corre E."/>
            <person name="Da Silva C."/>
            <person name="Delage L."/>
            <person name="Delaroque N."/>
            <person name="Dittami S.M."/>
            <person name="Doulbeau S."/>
            <person name="Elias M."/>
            <person name="Farnham G."/>
            <person name="Gachon C.M."/>
            <person name="Gschloessl B."/>
            <person name="Heesch S."/>
            <person name="Jabbari K."/>
            <person name="Jubin C."/>
            <person name="Kawai H."/>
            <person name="Kimura K."/>
            <person name="Kloareg B."/>
            <person name="Kupper F.C."/>
            <person name="Lang D."/>
            <person name="Le Bail A."/>
            <person name="Leblanc C."/>
            <person name="Lerouge P."/>
            <person name="Lohr M."/>
            <person name="Lopez P.J."/>
            <person name="Martens C."/>
            <person name="Maumus F."/>
            <person name="Michel G."/>
            <person name="Miranda-Saavedra D."/>
            <person name="Morales J."/>
            <person name="Moreau H."/>
            <person name="Motomura T."/>
            <person name="Nagasato C."/>
            <person name="Napoli C.A."/>
            <person name="Nelson D.R."/>
            <person name="Nyvall-Collen P."/>
            <person name="Peters A.F."/>
            <person name="Pommier C."/>
            <person name="Potin P."/>
            <person name="Poulain J."/>
            <person name="Quesneville H."/>
            <person name="Read B."/>
            <person name="Rensing S.A."/>
            <person name="Ritter A."/>
            <person name="Rousvoal S."/>
            <person name="Samanta M."/>
            <person name="Samson G."/>
            <person name="Schroeder D.C."/>
            <person name="Segurens B."/>
            <person name="Strittmatter M."/>
            <person name="Tonon T."/>
            <person name="Tregear J.W."/>
            <person name="Valentin K."/>
            <person name="von Dassow P."/>
            <person name="Yamagishi T."/>
            <person name="Van de Peer Y."/>
            <person name="Wincker P."/>
        </authorList>
    </citation>
    <scope>NUCLEOTIDE SEQUENCE [LARGE SCALE GENOMIC DNA]</scope>
    <source>
        <strain evidence="11">Ec32 / CCAP1310/4</strain>
    </source>
</reference>
<dbReference type="SUPFAM" id="SSF53254">
    <property type="entry name" value="Phosphoglycerate mutase-like"/>
    <property type="match status" value="1"/>
</dbReference>
<keyword evidence="11" id="KW-1185">Reference proteome</keyword>
<feature type="region of interest" description="Disordered" evidence="9">
    <location>
        <begin position="319"/>
        <end position="371"/>
    </location>
</feature>
<dbReference type="InterPro" id="IPR029033">
    <property type="entry name" value="His_PPase_superfam"/>
</dbReference>
<feature type="active site" description="Tele-phosphohistidine intermediate" evidence="6">
    <location>
        <position position="29"/>
    </location>
</feature>
<dbReference type="EMBL" id="FN648532">
    <property type="protein sequence ID" value="CBN76135.1"/>
    <property type="molecule type" value="Genomic_DNA"/>
</dbReference>
<feature type="site" description="Transition state stabilizer" evidence="8">
    <location>
        <position position="205"/>
    </location>
</feature>
<comment type="similarity">
    <text evidence="2">Belongs to the phosphoglycerate mutase family. BPG-dependent PGAM subfamily.</text>
</comment>
<evidence type="ECO:0000256" key="8">
    <source>
        <dbReference type="PIRSR" id="PIRSR613078-3"/>
    </source>
</evidence>
<feature type="binding site" evidence="7">
    <location>
        <begin position="107"/>
        <end position="110"/>
    </location>
    <ligand>
        <name>substrate</name>
    </ligand>
</feature>
<dbReference type="InterPro" id="IPR013078">
    <property type="entry name" value="His_Pase_superF_clade-1"/>
</dbReference>
<name>D8LL75_ECTSI</name>
<keyword evidence="4" id="KW-0324">Glycolysis</keyword>
<organism evidence="10 11">
    <name type="scientific">Ectocarpus siliculosus</name>
    <name type="common">Brown alga</name>
    <name type="synonym">Conferva siliculosa</name>
    <dbReference type="NCBI Taxonomy" id="2880"/>
    <lineage>
        <taxon>Eukaryota</taxon>
        <taxon>Sar</taxon>
        <taxon>Stramenopiles</taxon>
        <taxon>Ochrophyta</taxon>
        <taxon>PX clade</taxon>
        <taxon>Phaeophyceae</taxon>
        <taxon>Ectocarpales</taxon>
        <taxon>Ectocarpaceae</taxon>
        <taxon>Ectocarpus</taxon>
    </lineage>
</organism>
<evidence type="ECO:0000256" key="3">
    <source>
        <dbReference type="ARBA" id="ARBA00012028"/>
    </source>
</evidence>
<protein>
    <recommendedName>
        <fullName evidence="3">phosphoglycerate mutase (2,3-diphosphoglycerate-dependent)</fullName>
        <ecNumber evidence="3">5.4.2.11</ecNumber>
    </recommendedName>
</protein>
<dbReference type="eggNOG" id="KOG0235">
    <property type="taxonomic scope" value="Eukaryota"/>
</dbReference>
<dbReference type="GO" id="GO:0006096">
    <property type="term" value="P:glycolytic process"/>
    <property type="evidence" value="ECO:0007669"/>
    <property type="project" value="UniProtKB-KW"/>
</dbReference>
<dbReference type="FunFam" id="3.40.50.1240:FF:000003">
    <property type="entry name" value="2,3-bisphosphoglycerate-dependent phosphoglycerate mutase"/>
    <property type="match status" value="1"/>
</dbReference>
<dbReference type="Pfam" id="PF00300">
    <property type="entry name" value="His_Phos_1"/>
    <property type="match status" value="1"/>
</dbReference>
<dbReference type="AlphaFoldDB" id="D8LL75"/>
<dbReference type="HAMAP" id="MF_01039">
    <property type="entry name" value="PGAM_GpmA"/>
    <property type="match status" value="1"/>
</dbReference>
<dbReference type="Proteomes" id="UP000002630">
    <property type="component" value="Linkage Group LG25"/>
</dbReference>
<comment type="catalytic activity">
    <reaction evidence="1">
        <text>(2R)-2-phosphoglycerate = (2R)-3-phosphoglycerate</text>
        <dbReference type="Rhea" id="RHEA:15901"/>
        <dbReference type="ChEBI" id="CHEBI:58272"/>
        <dbReference type="ChEBI" id="CHEBI:58289"/>
        <dbReference type="EC" id="5.4.2.11"/>
    </reaction>
</comment>
<keyword evidence="5" id="KW-0413">Isomerase</keyword>
<gene>
    <name evidence="10" type="ORF">Esi_0340_0015</name>
</gene>
<dbReference type="EMBL" id="FN649750">
    <property type="protein sequence ID" value="CBN76135.1"/>
    <property type="molecule type" value="Genomic_DNA"/>
</dbReference>
<dbReference type="OMA" id="SINCNTH"/>
<dbReference type="Gene3D" id="3.40.50.1240">
    <property type="entry name" value="Phosphoglycerate mutase-like"/>
    <property type="match status" value="1"/>
</dbReference>
<dbReference type="GO" id="GO:0004619">
    <property type="term" value="F:phosphoglycerate mutase activity"/>
    <property type="evidence" value="ECO:0007669"/>
    <property type="project" value="UniProtKB-EC"/>
</dbReference>
<evidence type="ECO:0000256" key="2">
    <source>
        <dbReference type="ARBA" id="ARBA00006717"/>
    </source>
</evidence>
<feature type="binding site" evidence="7">
    <location>
        <position position="80"/>
    </location>
    <ligand>
        <name>substrate</name>
    </ligand>
</feature>
<dbReference type="InParanoid" id="D8LL75"/>
<dbReference type="NCBIfam" id="TIGR01258">
    <property type="entry name" value="pgm_1"/>
    <property type="match status" value="1"/>
</dbReference>
<dbReference type="OrthoDB" id="354304at2759"/>
<sequence>MMMSVELETAAGEVDAQQTHAYEVVFVRHGQSTWNKANRFIGWTDAELTEEGEIEARVAGQLLLSQEFEFDVIYTSMLKRAIKTAWVVLDELNQQHVPVTTDWHLNERCYGALVGREKKECVRSFGAEQVKIWRRSWDIPPPPIDKSSKLWPGNNPRYKFLMQDGESQVPLHESLKDVMSRSSAYWDEVIAPAIRSGKRVCVCGHENNLRSLLKYIDGISNADIMHVELPRAVPLVYHLDEDLRPMRLANSAEHLSGGYVGDPEEDGTPHPKIAAIQERDRKNVYDLSVSTNLEEVGTPRFAAKLDELGRPWDVDDFGGPAGGGGGEGDFTGSFLETGVGEESCGTPEISSKPLFLYNRGAGKTKGRGGGR</sequence>
<feature type="compositionally biased region" description="Basic residues" evidence="9">
    <location>
        <begin position="362"/>
        <end position="371"/>
    </location>
</feature>
<evidence type="ECO:0000256" key="6">
    <source>
        <dbReference type="PIRSR" id="PIRSR613078-1"/>
    </source>
</evidence>
<evidence type="ECO:0000256" key="7">
    <source>
        <dbReference type="PIRSR" id="PIRSR613078-2"/>
    </source>
</evidence>
<dbReference type="SMART" id="SM00855">
    <property type="entry name" value="PGAM"/>
    <property type="match status" value="1"/>
</dbReference>
<evidence type="ECO:0000313" key="10">
    <source>
        <dbReference type="EMBL" id="CBN76135.1"/>
    </source>
</evidence>
<dbReference type="InterPro" id="IPR005952">
    <property type="entry name" value="Phosphogly_mut1"/>
</dbReference>
<dbReference type="PANTHER" id="PTHR11931">
    <property type="entry name" value="PHOSPHOGLYCERATE MUTASE"/>
    <property type="match status" value="1"/>
</dbReference>
<accession>D8LL75</accession>
<dbReference type="EC" id="5.4.2.11" evidence="3"/>
<feature type="binding site" evidence="7">
    <location>
        <begin position="28"/>
        <end position="35"/>
    </location>
    <ligand>
        <name>substrate</name>
    </ligand>
</feature>
<evidence type="ECO:0000256" key="5">
    <source>
        <dbReference type="ARBA" id="ARBA00023235"/>
    </source>
</evidence>
<dbReference type="STRING" id="2880.D8LL75"/>